<dbReference type="Pfam" id="PF00589">
    <property type="entry name" value="Phage_integrase"/>
    <property type="match status" value="1"/>
</dbReference>
<proteinExistence type="inferred from homology"/>
<protein>
    <submittedName>
        <fullName evidence="6">Prophage integrase</fullName>
    </submittedName>
</protein>
<evidence type="ECO:0000256" key="3">
    <source>
        <dbReference type="ARBA" id="ARBA00023125"/>
    </source>
</evidence>
<comment type="caution">
    <text evidence="6">The sequence shown here is derived from an EMBL/GenBank/DDBJ whole genome shotgun (WGS) entry which is preliminary data.</text>
</comment>
<dbReference type="InterPro" id="IPR010998">
    <property type="entry name" value="Integrase_recombinase_N"/>
</dbReference>
<dbReference type="PANTHER" id="PTHR30349:SF64">
    <property type="entry name" value="PROPHAGE INTEGRASE INTD-RELATED"/>
    <property type="match status" value="1"/>
</dbReference>
<dbReference type="Gene3D" id="1.10.443.10">
    <property type="entry name" value="Intergrase catalytic core"/>
    <property type="match status" value="1"/>
</dbReference>
<dbReference type="InterPro" id="IPR002104">
    <property type="entry name" value="Integrase_catalytic"/>
</dbReference>
<dbReference type="PROSITE" id="PS51898">
    <property type="entry name" value="TYR_RECOMBINASE"/>
    <property type="match status" value="1"/>
</dbReference>
<comment type="similarity">
    <text evidence="1">Belongs to the 'phage' integrase family.</text>
</comment>
<keyword evidence="4" id="KW-0233">DNA recombination</keyword>
<dbReference type="InterPro" id="IPR011010">
    <property type="entry name" value="DNA_brk_join_enz"/>
</dbReference>
<feature type="domain" description="Tyr recombinase" evidence="5">
    <location>
        <begin position="156"/>
        <end position="365"/>
    </location>
</feature>
<evidence type="ECO:0000256" key="4">
    <source>
        <dbReference type="ARBA" id="ARBA00023172"/>
    </source>
</evidence>
<accession>A0ABQ0Q359</accession>
<evidence type="ECO:0000313" key="6">
    <source>
        <dbReference type="EMBL" id="GBQ89142.1"/>
    </source>
</evidence>
<evidence type="ECO:0000256" key="1">
    <source>
        <dbReference type="ARBA" id="ARBA00008857"/>
    </source>
</evidence>
<dbReference type="PANTHER" id="PTHR30349">
    <property type="entry name" value="PHAGE INTEGRASE-RELATED"/>
    <property type="match status" value="1"/>
</dbReference>
<sequence>MPLKVVSRAGTDRLYLRGTVRGQSVFESAGTSDPQKAEAYRAKREAELWTESVYGKRAVVTFAHALTAYLEAEERSETTKAHLRRLLDHFGTTRLSDINQAAVDKAYGRILTSGRGASPATKLRGVLTPLKAVLEFAARRQWCERPAFERPKVAASRTIYLRPAEVDALIDSAADHLKPLLIFLAGTGVRMSEALDLEWRHVDLKGSRAVVWQKQGTERHVDLPAVVVMALDALEHREGHVFRPVRARRPAGARSGKEVGDRYHNNGRTSGGQIKNGWARACRDAELPGHWREWIPKGTNQTKRVWVPEVTPHDLRHTWATWHYCLHRDLLALREDGGWSTITMVTRYAKKMPGAYAPEIRGWLDGETQGVQNPCSDNSDNEKVAVFHRF</sequence>
<keyword evidence="2" id="KW-0229">DNA integration</keyword>
<keyword evidence="3" id="KW-0238">DNA-binding</keyword>
<evidence type="ECO:0000259" key="5">
    <source>
        <dbReference type="PROSITE" id="PS51898"/>
    </source>
</evidence>
<evidence type="ECO:0000256" key="2">
    <source>
        <dbReference type="ARBA" id="ARBA00022908"/>
    </source>
</evidence>
<dbReference type="RefSeq" id="WP_264815580.1">
    <property type="nucleotide sequence ID" value="NZ_BAPV01000012.1"/>
</dbReference>
<dbReference type="InterPro" id="IPR050090">
    <property type="entry name" value="Tyrosine_recombinase_XerCD"/>
</dbReference>
<organism evidence="6 7">
    <name type="scientific">Asaia krungthepensis NRIC 0535</name>
    <dbReference type="NCBI Taxonomy" id="1307925"/>
    <lineage>
        <taxon>Bacteria</taxon>
        <taxon>Pseudomonadati</taxon>
        <taxon>Pseudomonadota</taxon>
        <taxon>Alphaproteobacteria</taxon>
        <taxon>Acetobacterales</taxon>
        <taxon>Acetobacteraceae</taxon>
        <taxon>Asaia</taxon>
    </lineage>
</organism>
<dbReference type="Proteomes" id="UP001062776">
    <property type="component" value="Unassembled WGS sequence"/>
</dbReference>
<name>A0ABQ0Q359_9PROT</name>
<evidence type="ECO:0000313" key="7">
    <source>
        <dbReference type="Proteomes" id="UP001062776"/>
    </source>
</evidence>
<dbReference type="Gene3D" id="1.10.150.130">
    <property type="match status" value="1"/>
</dbReference>
<dbReference type="InterPro" id="IPR013762">
    <property type="entry name" value="Integrase-like_cat_sf"/>
</dbReference>
<reference evidence="6" key="1">
    <citation type="submission" date="2013-04" db="EMBL/GenBank/DDBJ databases">
        <title>The genome sequencing project of 58 acetic acid bacteria.</title>
        <authorList>
            <person name="Okamoto-Kainuma A."/>
            <person name="Ishikawa M."/>
            <person name="Umino S."/>
            <person name="Koizumi Y."/>
            <person name="Shiwa Y."/>
            <person name="Yoshikawa H."/>
            <person name="Matsutani M."/>
            <person name="Matsushita K."/>
        </authorList>
    </citation>
    <scope>NUCLEOTIDE SEQUENCE</scope>
    <source>
        <strain evidence="6">NRIC 0535</strain>
    </source>
</reference>
<keyword evidence="7" id="KW-1185">Reference proteome</keyword>
<dbReference type="SUPFAM" id="SSF56349">
    <property type="entry name" value="DNA breaking-rejoining enzymes"/>
    <property type="match status" value="1"/>
</dbReference>
<dbReference type="EMBL" id="BAPV01000012">
    <property type="protein sequence ID" value="GBQ89142.1"/>
    <property type="molecule type" value="Genomic_DNA"/>
</dbReference>
<gene>
    <name evidence="6" type="ORF">AA0535_1724</name>
</gene>